<keyword evidence="2" id="KW-0456">Lyase</keyword>
<dbReference type="PANTHER" id="PTHR43081:SF1">
    <property type="entry name" value="ADENYLATE CYCLASE, TERMINAL-DIFFERENTIATION SPECIFIC"/>
    <property type="match status" value="1"/>
</dbReference>
<dbReference type="SUPFAM" id="SSF55073">
    <property type="entry name" value="Nucleotide cyclase"/>
    <property type="match status" value="1"/>
</dbReference>
<dbReference type="InterPro" id="IPR001054">
    <property type="entry name" value="A/G_cyclase"/>
</dbReference>
<sequence>MIYVVVVLAIYALGMTLLWWRLKTQVAGHLDAMLEFQLLKRSQRGELPLSPSKTVDWDAAQDEPEIIDKANEAMRLHQTFQKFVPRQFVDHFDKGGADKLALGYADEDEVAVMFCDIRGFTGLSERLSPQELMNFLNSYFLRMNAPIHANNGFIDKFIGDAIMALFDHPTGSSADKAADAVRAALDLQKALRLYNDHRSHSGYHTIKNGIGLHIGPVVIGTVGSDDRMDTTVIGDSVNITQRIEAMTEQLNVDILASRDLCDAAYSTFRFAHRLVDNIVLKGKTTSIELIEIFEHETVEEIARKQSTAATIKEGIALREAKKYEQALALFCQAYQEHQDDKVFAHHIDVCQKLLS</sequence>
<accession>A0ABU2ZT38</accession>
<dbReference type="Pfam" id="PF00211">
    <property type="entry name" value="Guanylate_cyc"/>
    <property type="match status" value="1"/>
</dbReference>
<dbReference type="PROSITE" id="PS50125">
    <property type="entry name" value="GUANYLATE_CYCLASE_2"/>
    <property type="match status" value="1"/>
</dbReference>
<evidence type="ECO:0000313" key="3">
    <source>
        <dbReference type="Proteomes" id="UP001253545"/>
    </source>
</evidence>
<dbReference type="RefSeq" id="WP_311369102.1">
    <property type="nucleotide sequence ID" value="NZ_JAVRHX010000003.1"/>
</dbReference>
<name>A0ABU2ZT38_9ALTE</name>
<dbReference type="GO" id="GO:0016829">
    <property type="term" value="F:lyase activity"/>
    <property type="evidence" value="ECO:0007669"/>
    <property type="project" value="UniProtKB-KW"/>
</dbReference>
<dbReference type="CDD" id="cd07302">
    <property type="entry name" value="CHD"/>
    <property type="match status" value="1"/>
</dbReference>
<dbReference type="EMBL" id="JAVRHX010000003">
    <property type="protein sequence ID" value="MDT0595581.1"/>
    <property type="molecule type" value="Genomic_DNA"/>
</dbReference>
<evidence type="ECO:0000259" key="1">
    <source>
        <dbReference type="PROSITE" id="PS50125"/>
    </source>
</evidence>
<reference evidence="2 3" key="1">
    <citation type="submission" date="2023-09" db="EMBL/GenBank/DDBJ databases">
        <authorList>
            <person name="Rey-Velasco X."/>
        </authorList>
    </citation>
    <scope>NUCLEOTIDE SEQUENCE [LARGE SCALE GENOMIC DNA]</scope>
    <source>
        <strain evidence="2 3">P117</strain>
    </source>
</reference>
<feature type="domain" description="Guanylate cyclase" evidence="1">
    <location>
        <begin position="111"/>
        <end position="244"/>
    </location>
</feature>
<gene>
    <name evidence="2" type="ORF">RM552_12050</name>
</gene>
<dbReference type="Proteomes" id="UP001253545">
    <property type="component" value="Unassembled WGS sequence"/>
</dbReference>
<proteinExistence type="predicted"/>
<evidence type="ECO:0000313" key="2">
    <source>
        <dbReference type="EMBL" id="MDT0595581.1"/>
    </source>
</evidence>
<protein>
    <submittedName>
        <fullName evidence="2">Adenylate/guanylate cyclase domain-containing protein</fullName>
        <ecNumber evidence="2">4.6.1.-</ecNumber>
    </submittedName>
</protein>
<dbReference type="SMART" id="SM00044">
    <property type="entry name" value="CYCc"/>
    <property type="match status" value="1"/>
</dbReference>
<comment type="caution">
    <text evidence="2">The sequence shown here is derived from an EMBL/GenBank/DDBJ whole genome shotgun (WGS) entry which is preliminary data.</text>
</comment>
<dbReference type="EC" id="4.6.1.-" evidence="2"/>
<dbReference type="Gene3D" id="3.30.70.1230">
    <property type="entry name" value="Nucleotide cyclase"/>
    <property type="match status" value="1"/>
</dbReference>
<dbReference type="InterPro" id="IPR050697">
    <property type="entry name" value="Adenylyl/Guanylyl_Cyclase_3/4"/>
</dbReference>
<organism evidence="2 3">
    <name type="scientific">Glaciecola petra</name>
    <dbReference type="NCBI Taxonomy" id="3075602"/>
    <lineage>
        <taxon>Bacteria</taxon>
        <taxon>Pseudomonadati</taxon>
        <taxon>Pseudomonadota</taxon>
        <taxon>Gammaproteobacteria</taxon>
        <taxon>Alteromonadales</taxon>
        <taxon>Alteromonadaceae</taxon>
        <taxon>Glaciecola</taxon>
    </lineage>
</organism>
<dbReference type="PANTHER" id="PTHR43081">
    <property type="entry name" value="ADENYLATE CYCLASE, TERMINAL-DIFFERENTIATION SPECIFIC-RELATED"/>
    <property type="match status" value="1"/>
</dbReference>
<keyword evidence="3" id="KW-1185">Reference proteome</keyword>
<dbReference type="InterPro" id="IPR029787">
    <property type="entry name" value="Nucleotide_cyclase"/>
</dbReference>